<dbReference type="AlphaFoldDB" id="A0A6N8DS37"/>
<dbReference type="EMBL" id="WNKS01000030">
    <property type="protein sequence ID" value="MTV33217.1"/>
    <property type="molecule type" value="Genomic_DNA"/>
</dbReference>
<dbReference type="Proteomes" id="UP000439113">
    <property type="component" value="Unassembled WGS sequence"/>
</dbReference>
<gene>
    <name evidence="1" type="ORF">GJ654_19740</name>
</gene>
<dbReference type="RefSeq" id="WP_155447896.1">
    <property type="nucleotide sequence ID" value="NZ_JAOQNR010000020.1"/>
</dbReference>
<evidence type="ECO:0000313" key="2">
    <source>
        <dbReference type="Proteomes" id="UP000439113"/>
    </source>
</evidence>
<sequence length="71" mass="8598">MARRWCRRRFRAFSSEAEAGSREKMRQNKTLELFHVSMKREKLSAPAWRREFLQLFADDAEKWRDGMSVFA</sequence>
<proteinExistence type="predicted"/>
<organism evidence="1 2">
    <name type="scientific">Rhodoblastus acidophilus</name>
    <name type="common">Rhodopseudomonas acidophila</name>
    <dbReference type="NCBI Taxonomy" id="1074"/>
    <lineage>
        <taxon>Bacteria</taxon>
        <taxon>Pseudomonadati</taxon>
        <taxon>Pseudomonadota</taxon>
        <taxon>Alphaproteobacteria</taxon>
        <taxon>Hyphomicrobiales</taxon>
        <taxon>Rhodoblastaceae</taxon>
        <taxon>Rhodoblastus</taxon>
    </lineage>
</organism>
<evidence type="ECO:0000313" key="1">
    <source>
        <dbReference type="EMBL" id="MTV33217.1"/>
    </source>
</evidence>
<reference evidence="1 2" key="1">
    <citation type="submission" date="2019-11" db="EMBL/GenBank/DDBJ databases">
        <title>Whole-genome sequence of a Rhodoblastus acidophilus DSM 142.</title>
        <authorList>
            <person name="Kyndt J.A."/>
            <person name="Meyer T.E."/>
        </authorList>
    </citation>
    <scope>NUCLEOTIDE SEQUENCE [LARGE SCALE GENOMIC DNA]</scope>
    <source>
        <strain evidence="1 2">DSM 142</strain>
    </source>
</reference>
<comment type="caution">
    <text evidence="1">The sequence shown here is derived from an EMBL/GenBank/DDBJ whole genome shotgun (WGS) entry which is preliminary data.</text>
</comment>
<accession>A0A6N8DS37</accession>
<protein>
    <submittedName>
        <fullName evidence="1">Uncharacterized protein</fullName>
    </submittedName>
</protein>
<name>A0A6N8DS37_RHOAC</name>